<feature type="compositionally biased region" description="Low complexity" evidence="1">
    <location>
        <begin position="871"/>
        <end position="884"/>
    </location>
</feature>
<feature type="compositionally biased region" description="Basic and acidic residues" evidence="1">
    <location>
        <begin position="655"/>
        <end position="674"/>
    </location>
</feature>
<proteinExistence type="predicted"/>
<feature type="region of interest" description="Disordered" evidence="1">
    <location>
        <begin position="653"/>
        <end position="798"/>
    </location>
</feature>
<feature type="compositionally biased region" description="Polar residues" evidence="1">
    <location>
        <begin position="861"/>
        <end position="870"/>
    </location>
</feature>
<feature type="region of interest" description="Disordered" evidence="1">
    <location>
        <begin position="1"/>
        <end position="70"/>
    </location>
</feature>
<feature type="region of interest" description="Disordered" evidence="1">
    <location>
        <begin position="205"/>
        <end position="256"/>
    </location>
</feature>
<protein>
    <submittedName>
        <fullName evidence="2">Uncharacterized protein</fullName>
    </submittedName>
</protein>
<name>A0ABR1TMU6_9PEZI</name>
<feature type="compositionally biased region" description="Low complexity" evidence="1">
    <location>
        <begin position="734"/>
        <end position="743"/>
    </location>
</feature>
<sequence length="1029" mass="112311">MPICVSRGRGSRGGDGPQAGTDGEGESEHDGEQEGDGPVTEPLNDGVDFIVSDNGEQGAAPEKSGDIVSGKSAIVQGHVSGDDESSLFTTDDEVDDFLEDFHQYGDEDGDVDEEELAADIEECINAYLNTAECKNDDDRRNLNEAKKLLRGWVETNERARLAEIKNLRRCGAGMSDLERECAEQSIRSYDSLRYGGVGGGLLRDFDLGGAGPRKSKPGAQGYSQTPPPWRRVPQGSRSQAGPAIGTPGTPGQPAGSIRELLRGFRFYDVNNREHAFGTSFPGTASHPFLSNRTERTRACIQSQHQPKKPDQTLVNPNLWAKFRGTDSWATSNDAGGNRWQNDCDYAKVNMKKWAERFCDDRDKRSCSFDGSCKENKEEEYDENFFSRDVEMTDAPAPKKGETFGTKGFKKPAWEFSRMPVSLKGTPIKSNVRNPFAPAPSAVLNEVKKKGVTWQQDLTDGIANSSLFTPKVIPPQQQPPLYQPPQAQTQTHQPLQTKPQRSRPQPTPSPQPSPKPSLKQPSADEHGPGPLRNVPMNTSWLDDPFITKPNPRPEPFDGNEIGGFFDLNPNRVMAQRRPSKDLDFWDFGIDEVQRGIKDEWERKGGAPRNSLPRDFPEAWEELNRVGYEYELERRNAAIEGRPRNLDMSSVLNMTPREFEAHMEKLQKINDQKEAEEQAQAKAPHSSSTGAAAAKGKAPANTTAVASSPATKQPPVGYSRPSMSSQGGNNNKRAETSTAATTTASPITRQPPTGYPRSSVSSQASKNKWKYNPRAAAAATTPAPSGTGPPTPRRIFPRDPEPEMNIAFYEKHRPGGSHRGEANRMVYNAFLGIGNDNKNTPATTQNANLGNSQFESARKRSFEQQQQGMMNTSGHSSSAAAATALSQRFAKGPIPGVPLPAKPTRQQQQSQHQDAARTVTQGFPPSSSSSAATGERPAKRAKNAFAKPVPYRKNNSYLRGGGADGSESDFSSEDGGAPLYEGAVMPEVAVEKARHAIRHAGPKVKLQDKEVVSDEIMKDADQPSSGQYVVA</sequence>
<feature type="compositionally biased region" description="Low complexity" evidence="1">
    <location>
        <begin position="483"/>
        <end position="503"/>
    </location>
</feature>
<keyword evidence="3" id="KW-1185">Reference proteome</keyword>
<feature type="compositionally biased region" description="Low complexity" evidence="1">
    <location>
        <begin position="771"/>
        <end position="784"/>
    </location>
</feature>
<organism evidence="2 3">
    <name type="scientific">Apiospora saccharicola</name>
    <dbReference type="NCBI Taxonomy" id="335842"/>
    <lineage>
        <taxon>Eukaryota</taxon>
        <taxon>Fungi</taxon>
        <taxon>Dikarya</taxon>
        <taxon>Ascomycota</taxon>
        <taxon>Pezizomycotina</taxon>
        <taxon>Sordariomycetes</taxon>
        <taxon>Xylariomycetidae</taxon>
        <taxon>Amphisphaeriales</taxon>
        <taxon>Apiosporaceae</taxon>
        <taxon>Apiospora</taxon>
    </lineage>
</organism>
<evidence type="ECO:0000313" key="3">
    <source>
        <dbReference type="Proteomes" id="UP001446871"/>
    </source>
</evidence>
<feature type="compositionally biased region" description="Low complexity" evidence="1">
    <location>
        <begin position="676"/>
        <end position="702"/>
    </location>
</feature>
<feature type="compositionally biased region" description="Polar residues" evidence="1">
    <location>
        <begin position="836"/>
        <end position="853"/>
    </location>
</feature>
<feature type="compositionally biased region" description="Low complexity" evidence="1">
    <location>
        <begin position="239"/>
        <end position="255"/>
    </location>
</feature>
<reference evidence="2 3" key="1">
    <citation type="submission" date="2023-01" db="EMBL/GenBank/DDBJ databases">
        <title>Analysis of 21 Apiospora genomes using comparative genomics revels a genus with tremendous synthesis potential of carbohydrate active enzymes and secondary metabolites.</title>
        <authorList>
            <person name="Sorensen T."/>
        </authorList>
    </citation>
    <scope>NUCLEOTIDE SEQUENCE [LARGE SCALE GENOMIC DNA]</scope>
    <source>
        <strain evidence="2 3">CBS 83171</strain>
    </source>
</reference>
<gene>
    <name evidence="2" type="ORF">PG996_015275</name>
</gene>
<feature type="compositionally biased region" description="Polar residues" evidence="1">
    <location>
        <begin position="719"/>
        <end position="729"/>
    </location>
</feature>
<feature type="region of interest" description="Disordered" evidence="1">
    <location>
        <begin position="836"/>
        <end position="976"/>
    </location>
</feature>
<dbReference type="EMBL" id="JAQQWM010000009">
    <property type="protein sequence ID" value="KAK8047211.1"/>
    <property type="molecule type" value="Genomic_DNA"/>
</dbReference>
<feature type="compositionally biased region" description="Pro residues" evidence="1">
    <location>
        <begin position="471"/>
        <end position="482"/>
    </location>
</feature>
<comment type="caution">
    <text evidence="2">The sequence shown here is derived from an EMBL/GenBank/DDBJ whole genome shotgun (WGS) entry which is preliminary data.</text>
</comment>
<feature type="region of interest" description="Disordered" evidence="1">
    <location>
        <begin position="465"/>
        <end position="561"/>
    </location>
</feature>
<feature type="compositionally biased region" description="Polar residues" evidence="1">
    <location>
        <begin position="916"/>
        <end position="930"/>
    </location>
</feature>
<evidence type="ECO:0000256" key="1">
    <source>
        <dbReference type="SAM" id="MobiDB-lite"/>
    </source>
</evidence>
<feature type="compositionally biased region" description="Polar residues" evidence="1">
    <location>
        <begin position="744"/>
        <end position="764"/>
    </location>
</feature>
<evidence type="ECO:0000313" key="2">
    <source>
        <dbReference type="EMBL" id="KAK8047211.1"/>
    </source>
</evidence>
<dbReference type="Proteomes" id="UP001446871">
    <property type="component" value="Unassembled WGS sequence"/>
</dbReference>
<accession>A0ABR1TMU6</accession>
<feature type="compositionally biased region" description="Pro residues" evidence="1">
    <location>
        <begin position="504"/>
        <end position="514"/>
    </location>
</feature>